<evidence type="ECO:0000259" key="2">
    <source>
        <dbReference type="Pfam" id="PF02517"/>
    </source>
</evidence>
<sequence>MPTPADSPAERDDTSVPLTRRALLDGAVAAEPAAAASAPRRERVRESTRTWLDGSRTARRWDTELLGWTALCLGAAVIASVLLRTTVPGAAGTVLAGAALWIGMAVPTALAFRRGRPRGLLAFRTMDVVYALVLGIALRTVQGWLDLAAGGGTFPSYALGDGASTGVLWLTAVAGPVLLSPVIEEFLFHGVVLVAVYRIARRGLDGALLAIVASTAAFVAMHAITGGMTSWEQPVTWTLVGAALGTLVILTGRIWGAVLTHLVFNLSAALLALVGTALA</sequence>
<comment type="caution">
    <text evidence="3">The sequence shown here is derived from an EMBL/GenBank/DDBJ whole genome shotgun (WGS) entry which is preliminary data.</text>
</comment>
<reference evidence="4" key="1">
    <citation type="journal article" date="2019" name="Int. J. Syst. Evol. Microbiol.">
        <title>The Global Catalogue of Microorganisms (GCM) 10K type strain sequencing project: providing services to taxonomists for standard genome sequencing and annotation.</title>
        <authorList>
            <consortium name="The Broad Institute Genomics Platform"/>
            <consortium name="The Broad Institute Genome Sequencing Center for Infectious Disease"/>
            <person name="Wu L."/>
            <person name="Ma J."/>
        </authorList>
    </citation>
    <scope>NUCLEOTIDE SEQUENCE [LARGE SCALE GENOMIC DNA]</scope>
    <source>
        <strain evidence="4">JCM 16546</strain>
    </source>
</reference>
<feature type="transmembrane region" description="Helical" evidence="1">
    <location>
        <begin position="178"/>
        <end position="200"/>
    </location>
</feature>
<feature type="domain" description="CAAX prenyl protease 2/Lysostaphin resistance protein A-like" evidence="2">
    <location>
        <begin position="170"/>
        <end position="266"/>
    </location>
</feature>
<feature type="transmembrane region" description="Helical" evidence="1">
    <location>
        <begin position="119"/>
        <end position="138"/>
    </location>
</feature>
<feature type="transmembrane region" description="Helical" evidence="1">
    <location>
        <begin position="234"/>
        <end position="251"/>
    </location>
</feature>
<gene>
    <name evidence="3" type="ORF">GCM10022202_15390</name>
</gene>
<keyword evidence="1" id="KW-0472">Membrane</keyword>
<keyword evidence="4" id="KW-1185">Reference proteome</keyword>
<evidence type="ECO:0000313" key="4">
    <source>
        <dbReference type="Proteomes" id="UP001410795"/>
    </source>
</evidence>
<protein>
    <recommendedName>
        <fullName evidence="2">CAAX prenyl protease 2/Lysostaphin resistance protein A-like domain-containing protein</fullName>
    </recommendedName>
</protein>
<organism evidence="3 4">
    <name type="scientific">Microbacterium marinilacus</name>
    <dbReference type="NCBI Taxonomy" id="415209"/>
    <lineage>
        <taxon>Bacteria</taxon>
        <taxon>Bacillati</taxon>
        <taxon>Actinomycetota</taxon>
        <taxon>Actinomycetes</taxon>
        <taxon>Micrococcales</taxon>
        <taxon>Microbacteriaceae</taxon>
        <taxon>Microbacterium</taxon>
    </lineage>
</organism>
<keyword evidence="1" id="KW-1133">Transmembrane helix</keyword>
<evidence type="ECO:0000256" key="1">
    <source>
        <dbReference type="SAM" id="Phobius"/>
    </source>
</evidence>
<proteinExistence type="predicted"/>
<feature type="transmembrane region" description="Helical" evidence="1">
    <location>
        <begin position="258"/>
        <end position="278"/>
    </location>
</feature>
<evidence type="ECO:0000313" key="3">
    <source>
        <dbReference type="EMBL" id="GAA3656069.1"/>
    </source>
</evidence>
<feature type="transmembrane region" description="Helical" evidence="1">
    <location>
        <begin position="65"/>
        <end position="83"/>
    </location>
</feature>
<feature type="transmembrane region" description="Helical" evidence="1">
    <location>
        <begin position="207"/>
        <end position="228"/>
    </location>
</feature>
<dbReference type="EMBL" id="BAAAYV010000006">
    <property type="protein sequence ID" value="GAA3656069.1"/>
    <property type="molecule type" value="Genomic_DNA"/>
</dbReference>
<feature type="transmembrane region" description="Helical" evidence="1">
    <location>
        <begin position="89"/>
        <end position="112"/>
    </location>
</feature>
<accession>A0ABP7BDK0</accession>
<dbReference type="InterPro" id="IPR003675">
    <property type="entry name" value="Rce1/LyrA-like_dom"/>
</dbReference>
<dbReference type="RefSeq" id="WP_221858803.1">
    <property type="nucleotide sequence ID" value="NZ_BAAAYV010000006.1"/>
</dbReference>
<name>A0ABP7BDK0_9MICO</name>
<keyword evidence="1" id="KW-0812">Transmembrane</keyword>
<dbReference type="Pfam" id="PF02517">
    <property type="entry name" value="Rce1-like"/>
    <property type="match status" value="1"/>
</dbReference>
<dbReference type="Proteomes" id="UP001410795">
    <property type="component" value="Unassembled WGS sequence"/>
</dbReference>